<protein>
    <submittedName>
        <fullName evidence="2">Monooxygenase</fullName>
    </submittedName>
</protein>
<evidence type="ECO:0000313" key="2">
    <source>
        <dbReference type="EMBL" id="NEE07693.1"/>
    </source>
</evidence>
<sequence length="181" mass="18508">CGALGAPPSYSHSPLSPPHTEAHTVVGTPPGAPVADVTVTAPDGTTARLRERLGQGHPLVILVAPGTGVWDRRHWQTAGVMPRLTEAVAALPGSTELLVTESYPGASAHTVLLVRPDGHLVAAFGGVRPAELFTAAQAALGGAPREAREPVEQGDGADERGAGPEQRTRARVHADGTAGLK</sequence>
<proteinExistence type="predicted"/>
<keyword evidence="2" id="KW-0503">Monooxygenase</keyword>
<comment type="caution">
    <text evidence="2">The sequence shown here is derived from an EMBL/GenBank/DDBJ whole genome shotgun (WGS) entry which is preliminary data.</text>
</comment>
<name>A0A6G3WQJ2_9ACTN</name>
<reference evidence="2" key="1">
    <citation type="submission" date="2020-01" db="EMBL/GenBank/DDBJ databases">
        <title>Insect and environment-associated Actinomycetes.</title>
        <authorList>
            <person name="Currrie C."/>
            <person name="Chevrette M."/>
            <person name="Carlson C."/>
            <person name="Stubbendieck R."/>
            <person name="Wendt-Pienkowski E."/>
        </authorList>
    </citation>
    <scope>NUCLEOTIDE SEQUENCE</scope>
    <source>
        <strain evidence="2">SID7499</strain>
    </source>
</reference>
<organism evidence="2">
    <name type="scientific">Streptomyces sp. SID7499</name>
    <dbReference type="NCBI Taxonomy" id="2706086"/>
    <lineage>
        <taxon>Bacteria</taxon>
        <taxon>Bacillati</taxon>
        <taxon>Actinomycetota</taxon>
        <taxon>Actinomycetes</taxon>
        <taxon>Kitasatosporales</taxon>
        <taxon>Streptomycetaceae</taxon>
        <taxon>Streptomyces</taxon>
    </lineage>
</organism>
<feature type="region of interest" description="Disordered" evidence="1">
    <location>
        <begin position="1"/>
        <end position="32"/>
    </location>
</feature>
<dbReference type="AlphaFoldDB" id="A0A6G3WQJ2"/>
<gene>
    <name evidence="2" type="ORF">G3M58_14675</name>
</gene>
<dbReference type="Gene3D" id="3.40.30.120">
    <property type="match status" value="1"/>
</dbReference>
<feature type="non-terminal residue" evidence="2">
    <location>
        <position position="1"/>
    </location>
</feature>
<dbReference type="EMBL" id="JAAGMN010001465">
    <property type="protein sequence ID" value="NEE07693.1"/>
    <property type="molecule type" value="Genomic_DNA"/>
</dbReference>
<dbReference type="GO" id="GO:0004497">
    <property type="term" value="F:monooxygenase activity"/>
    <property type="evidence" value="ECO:0007669"/>
    <property type="project" value="UniProtKB-KW"/>
</dbReference>
<keyword evidence="2" id="KW-0560">Oxidoreductase</keyword>
<evidence type="ECO:0000256" key="1">
    <source>
        <dbReference type="SAM" id="MobiDB-lite"/>
    </source>
</evidence>
<feature type="region of interest" description="Disordered" evidence="1">
    <location>
        <begin position="141"/>
        <end position="181"/>
    </location>
</feature>
<feature type="compositionally biased region" description="Basic and acidic residues" evidence="1">
    <location>
        <begin position="145"/>
        <end position="174"/>
    </location>
</feature>
<accession>A0A6G3WQJ2</accession>